<name>A0AAV9XRI6_9PEZI</name>
<protein>
    <recommendedName>
        <fullName evidence="3">GLEYA adhesin domain-containing protein</fullName>
    </recommendedName>
</protein>
<dbReference type="AlphaFoldDB" id="A0AAV9XRI6"/>
<dbReference type="Proteomes" id="UP001365542">
    <property type="component" value="Unassembled WGS sequence"/>
</dbReference>
<gene>
    <name evidence="1" type="ORF">TWF694_001267</name>
</gene>
<sequence length="648" mass="69529">MWLALQGSGFFAPQTVIDDCRDNLWTHSTVYSTTLYVFHTLTVSATVTQDATNTVTIPTTVTKTATTDSIVTITSNVTSTVLTTETITPTITTEIDTTATITTETTSTVTSSTSVTNTNIATSELSQTVTTVQSTLESTTLTLTETETVTKGIPIQSVTPTNLGAAVKKRQATTISLPTYASGICSDHMAYTSACTCIGITLGGTLYPRADVTQIPTTITTNVTVTATATHFATNVVTVEVTTTTTDVEDVTSTQNFQTTTTATATQFTTSTVLVTASITETISQGTTTTLTLQVTVTDTTTIQITDTLSVSTTSFSMILQTANSTSTSIVSMYTEFALRATNDGINQPFQGQYLYFYQDPNDSDVQYVKFTSDITLAMNYTADSNGNVTGANTEPGSPYTIPFGTFPLSTNDSKLYEMELQPDMDQVGCWLDSTLLLHCQGVNRTYLAAMNASSEINLFNNVGEIFSNSAVGPLILQAVPFPTADTPAPINVSRNIIINYVNSTTQPVQNAFRTQYLGSTTDSSGRTQLEMVTTEAAAKQFTVDPITGNIFDTVGRPFVFTNTGVQGDYIYSNFPNASDSATALVLPCRLNVTSTTNGTGVHCMTGNYTWTGIYAVGSAKQGFLSEWYSYDSMLNVAWVFYMEALFV</sequence>
<comment type="caution">
    <text evidence="1">The sequence shown here is derived from an EMBL/GenBank/DDBJ whole genome shotgun (WGS) entry which is preliminary data.</text>
</comment>
<evidence type="ECO:0000313" key="1">
    <source>
        <dbReference type="EMBL" id="KAK6544579.1"/>
    </source>
</evidence>
<evidence type="ECO:0008006" key="3">
    <source>
        <dbReference type="Google" id="ProtNLM"/>
    </source>
</evidence>
<keyword evidence="2" id="KW-1185">Reference proteome</keyword>
<accession>A0AAV9XRI6</accession>
<reference evidence="1 2" key="1">
    <citation type="submission" date="2019-10" db="EMBL/GenBank/DDBJ databases">
        <authorList>
            <person name="Palmer J.M."/>
        </authorList>
    </citation>
    <scope>NUCLEOTIDE SEQUENCE [LARGE SCALE GENOMIC DNA]</scope>
    <source>
        <strain evidence="1 2">TWF694</strain>
    </source>
</reference>
<organism evidence="1 2">
    <name type="scientific">Orbilia ellipsospora</name>
    <dbReference type="NCBI Taxonomy" id="2528407"/>
    <lineage>
        <taxon>Eukaryota</taxon>
        <taxon>Fungi</taxon>
        <taxon>Dikarya</taxon>
        <taxon>Ascomycota</taxon>
        <taxon>Pezizomycotina</taxon>
        <taxon>Orbiliomycetes</taxon>
        <taxon>Orbiliales</taxon>
        <taxon>Orbiliaceae</taxon>
        <taxon>Orbilia</taxon>
    </lineage>
</organism>
<proteinExistence type="predicted"/>
<evidence type="ECO:0000313" key="2">
    <source>
        <dbReference type="Proteomes" id="UP001365542"/>
    </source>
</evidence>
<dbReference type="EMBL" id="JAVHJO010000001">
    <property type="protein sequence ID" value="KAK6544579.1"/>
    <property type="molecule type" value="Genomic_DNA"/>
</dbReference>